<dbReference type="GeneID" id="7203313"/>
<keyword evidence="9 12" id="KW-0472">Membrane</keyword>
<sequence length="457" mass="50354">MPHLWHCRTARKRPRSGHPIVPLLVVVVVTMGTMIRYTDALVCLRSSSRRWTALSMSVTGTELRLRKGRQKAQQQQAEAESPSSDGKNVVLETLYACAVNLDDLSVPFLTSIKSESTFVEYTDDGLAMPDQGIGKFKEELANILAEPIVEITVSASVIFNSLLVAISTIPSIPYENAIRMAINVVGVIFAADFFARWFSSSKDTGKHVLNPQFAIDVVVVILPLVFGVAPESFWATVTWIPNWLTSPSVLINLELLRVLRLRRALRDKATFAMYAQAVGVPGQNIKPWQLQLARVLLSLFTLLSISTGLIYTVEHKVNPDISDYFTALYFGLTTLTTVGFGDSLTPSLFFWSLPSNPIDITPVTWTGKLVVCGSIVAGVAVVPAQAASLVEALLQRQDDRDNDRRPRRATRLRQSAWDADTPHGGNRVLDVHLACPTCNATLHWSDAQFCYACGAEL</sequence>
<comment type="subcellular location">
    <subcellularLocation>
        <location evidence="1">Membrane</location>
        <topology evidence="1">Multi-pass membrane protein</topology>
    </subcellularLocation>
</comment>
<evidence type="ECO:0000256" key="8">
    <source>
        <dbReference type="ARBA" id="ARBA00023065"/>
    </source>
</evidence>
<dbReference type="HOGENOM" id="CLU_623298_0_0_1"/>
<evidence type="ECO:0000256" key="1">
    <source>
        <dbReference type="ARBA" id="ARBA00004141"/>
    </source>
</evidence>
<dbReference type="KEGG" id="pti:PHATRDRAFT_48178"/>
<organism evidence="14 15">
    <name type="scientific">Phaeodactylum tricornutum (strain CCAP 1055/1)</name>
    <dbReference type="NCBI Taxonomy" id="556484"/>
    <lineage>
        <taxon>Eukaryota</taxon>
        <taxon>Sar</taxon>
        <taxon>Stramenopiles</taxon>
        <taxon>Ochrophyta</taxon>
        <taxon>Bacillariophyta</taxon>
        <taxon>Bacillariophyceae</taxon>
        <taxon>Bacillariophycidae</taxon>
        <taxon>Naviculales</taxon>
        <taxon>Phaeodactylaceae</taxon>
        <taxon>Phaeodactylum</taxon>
    </lineage>
</organism>
<feature type="transmembrane region" description="Helical" evidence="12">
    <location>
        <begin position="209"/>
        <end position="228"/>
    </location>
</feature>
<evidence type="ECO:0000256" key="3">
    <source>
        <dbReference type="ARBA" id="ARBA00022538"/>
    </source>
</evidence>
<dbReference type="EMBL" id="CM000618">
    <property type="protein sequence ID" value="EEC45819.1"/>
    <property type="molecule type" value="Genomic_DNA"/>
</dbReference>
<dbReference type="InterPro" id="IPR003938">
    <property type="entry name" value="K_chnl_volt-dep_EAG/ELK/ERG"/>
</dbReference>
<feature type="transmembrane region" description="Helical" evidence="12">
    <location>
        <begin position="292"/>
        <end position="312"/>
    </location>
</feature>
<evidence type="ECO:0000256" key="2">
    <source>
        <dbReference type="ARBA" id="ARBA00022448"/>
    </source>
</evidence>
<dbReference type="eggNOG" id="KOG1419">
    <property type="taxonomic scope" value="Eukaryota"/>
</dbReference>
<evidence type="ECO:0000256" key="4">
    <source>
        <dbReference type="ARBA" id="ARBA00022692"/>
    </source>
</evidence>
<dbReference type="STRING" id="556484.B7G688"/>
<dbReference type="GO" id="GO:0016020">
    <property type="term" value="C:membrane"/>
    <property type="evidence" value="ECO:0007669"/>
    <property type="project" value="UniProtKB-SubCell"/>
</dbReference>
<protein>
    <recommendedName>
        <fullName evidence="13">Ion transport domain-containing protein</fullName>
    </recommendedName>
</protein>
<keyword evidence="8" id="KW-0406">Ion transport</keyword>
<feature type="transmembrane region" description="Helical" evidence="12">
    <location>
        <begin position="324"/>
        <end position="341"/>
    </location>
</feature>
<proteinExistence type="predicted"/>
<dbReference type="PRINTS" id="PR01463">
    <property type="entry name" value="EAGCHANLFMLY"/>
</dbReference>
<evidence type="ECO:0000256" key="12">
    <source>
        <dbReference type="SAM" id="Phobius"/>
    </source>
</evidence>
<keyword evidence="15" id="KW-1185">Reference proteome</keyword>
<dbReference type="GO" id="GO:0005249">
    <property type="term" value="F:voltage-gated potassium channel activity"/>
    <property type="evidence" value="ECO:0007669"/>
    <property type="project" value="InterPro"/>
</dbReference>
<feature type="transmembrane region" description="Helical" evidence="12">
    <location>
        <begin position="20"/>
        <end position="44"/>
    </location>
</feature>
<dbReference type="PANTHER" id="PTHR10027:SF10">
    <property type="entry name" value="SLOWPOKE 2, ISOFORM D"/>
    <property type="match status" value="1"/>
</dbReference>
<dbReference type="PaxDb" id="2850-Phatr48178"/>
<feature type="region of interest" description="Disordered" evidence="11">
    <location>
        <begin position="65"/>
        <end position="84"/>
    </location>
</feature>
<dbReference type="SUPFAM" id="SSF81324">
    <property type="entry name" value="Voltage-gated potassium channels"/>
    <property type="match status" value="1"/>
</dbReference>
<evidence type="ECO:0000256" key="5">
    <source>
        <dbReference type="ARBA" id="ARBA00022826"/>
    </source>
</evidence>
<name>B7G688_PHATC</name>
<evidence type="ECO:0000313" key="14">
    <source>
        <dbReference type="EMBL" id="EEC45819.1"/>
    </source>
</evidence>
<evidence type="ECO:0000259" key="13">
    <source>
        <dbReference type="Pfam" id="PF00520"/>
    </source>
</evidence>
<keyword evidence="2" id="KW-0813">Transport</keyword>
<keyword evidence="5" id="KW-0631">Potassium channel</keyword>
<gene>
    <name evidence="14" type="ORF">PHATRDRAFT_48178</name>
</gene>
<dbReference type="RefSeq" id="XP_002182532.1">
    <property type="nucleotide sequence ID" value="XM_002182496.1"/>
</dbReference>
<keyword evidence="3" id="KW-0633">Potassium transport</keyword>
<keyword evidence="7 12" id="KW-1133">Transmembrane helix</keyword>
<dbReference type="InterPro" id="IPR047871">
    <property type="entry name" value="K_chnl_Slo-like"/>
</dbReference>
<dbReference type="AlphaFoldDB" id="B7G688"/>
<evidence type="ECO:0000256" key="9">
    <source>
        <dbReference type="ARBA" id="ARBA00023136"/>
    </source>
</evidence>
<evidence type="ECO:0000313" key="15">
    <source>
        <dbReference type="Proteomes" id="UP000000759"/>
    </source>
</evidence>
<dbReference type="PANTHER" id="PTHR10027">
    <property type="entry name" value="CALCIUM-ACTIVATED POTASSIUM CHANNEL ALPHA CHAIN"/>
    <property type="match status" value="1"/>
</dbReference>
<dbReference type="Pfam" id="PF00520">
    <property type="entry name" value="Ion_trans"/>
    <property type="match status" value="1"/>
</dbReference>
<feature type="transmembrane region" description="Helical" evidence="12">
    <location>
        <begin position="178"/>
        <end position="197"/>
    </location>
</feature>
<dbReference type="InterPro" id="IPR005821">
    <property type="entry name" value="Ion_trans_dom"/>
</dbReference>
<feature type="transmembrane region" description="Helical" evidence="12">
    <location>
        <begin position="151"/>
        <end position="172"/>
    </location>
</feature>
<reference evidence="14 15" key="1">
    <citation type="journal article" date="2008" name="Nature">
        <title>The Phaeodactylum genome reveals the evolutionary history of diatom genomes.</title>
        <authorList>
            <person name="Bowler C."/>
            <person name="Allen A.E."/>
            <person name="Badger J.H."/>
            <person name="Grimwood J."/>
            <person name="Jabbari K."/>
            <person name="Kuo A."/>
            <person name="Maheswari U."/>
            <person name="Martens C."/>
            <person name="Maumus F."/>
            <person name="Otillar R.P."/>
            <person name="Rayko E."/>
            <person name="Salamov A."/>
            <person name="Vandepoele K."/>
            <person name="Beszteri B."/>
            <person name="Gruber A."/>
            <person name="Heijde M."/>
            <person name="Katinka M."/>
            <person name="Mock T."/>
            <person name="Valentin K."/>
            <person name="Verret F."/>
            <person name="Berges J.A."/>
            <person name="Brownlee C."/>
            <person name="Cadoret J.P."/>
            <person name="Chiovitti A."/>
            <person name="Choi C.J."/>
            <person name="Coesel S."/>
            <person name="De Martino A."/>
            <person name="Detter J.C."/>
            <person name="Durkin C."/>
            <person name="Falciatore A."/>
            <person name="Fournet J."/>
            <person name="Haruta M."/>
            <person name="Huysman M.J."/>
            <person name="Jenkins B.D."/>
            <person name="Jiroutova K."/>
            <person name="Jorgensen R.E."/>
            <person name="Joubert Y."/>
            <person name="Kaplan A."/>
            <person name="Kroger N."/>
            <person name="Kroth P.G."/>
            <person name="La Roche J."/>
            <person name="Lindquist E."/>
            <person name="Lommer M."/>
            <person name="Martin-Jezequel V."/>
            <person name="Lopez P.J."/>
            <person name="Lucas S."/>
            <person name="Mangogna M."/>
            <person name="McGinnis K."/>
            <person name="Medlin L.K."/>
            <person name="Montsant A."/>
            <person name="Oudot-Le Secq M.P."/>
            <person name="Napoli C."/>
            <person name="Obornik M."/>
            <person name="Parker M.S."/>
            <person name="Petit J.L."/>
            <person name="Porcel B.M."/>
            <person name="Poulsen N."/>
            <person name="Robison M."/>
            <person name="Rychlewski L."/>
            <person name="Rynearson T.A."/>
            <person name="Schmutz J."/>
            <person name="Shapiro H."/>
            <person name="Siaut M."/>
            <person name="Stanley M."/>
            <person name="Sussman M.R."/>
            <person name="Taylor A.R."/>
            <person name="Vardi A."/>
            <person name="von Dassow P."/>
            <person name="Vyverman W."/>
            <person name="Willis A."/>
            <person name="Wyrwicz L.S."/>
            <person name="Rokhsar D.S."/>
            <person name="Weissenbach J."/>
            <person name="Armbrust E.V."/>
            <person name="Green B.R."/>
            <person name="Van de Peer Y."/>
            <person name="Grigoriev I.V."/>
        </authorList>
    </citation>
    <scope>NUCLEOTIDE SEQUENCE [LARGE SCALE GENOMIC DNA]</scope>
    <source>
        <strain evidence="14 15">CCAP 1055/1</strain>
    </source>
</reference>
<evidence type="ECO:0000256" key="10">
    <source>
        <dbReference type="ARBA" id="ARBA00023303"/>
    </source>
</evidence>
<dbReference type="Gene3D" id="1.20.120.350">
    <property type="entry name" value="Voltage-gated potassium channels. Chain C"/>
    <property type="match status" value="1"/>
</dbReference>
<reference evidence="15" key="2">
    <citation type="submission" date="2008-08" db="EMBL/GenBank/DDBJ databases">
        <authorList>
            <consortium name="Diatom Consortium"/>
            <person name="Grigoriev I."/>
            <person name="Grimwood J."/>
            <person name="Kuo A."/>
            <person name="Otillar R.P."/>
            <person name="Salamov A."/>
            <person name="Detter J.C."/>
            <person name="Lindquist E."/>
            <person name="Shapiro H."/>
            <person name="Lucas S."/>
            <person name="Glavina del Rio T."/>
            <person name="Pitluck S."/>
            <person name="Rokhsar D."/>
            <person name="Bowler C."/>
        </authorList>
    </citation>
    <scope>GENOME REANNOTATION</scope>
    <source>
        <strain evidence="15">CCAP 1055/1</strain>
    </source>
</reference>
<accession>B7G688</accession>
<dbReference type="InterPro" id="IPR027359">
    <property type="entry name" value="Volt_channel_dom_sf"/>
</dbReference>
<evidence type="ECO:0000256" key="6">
    <source>
        <dbReference type="ARBA" id="ARBA00022958"/>
    </source>
</evidence>
<keyword evidence="10" id="KW-0407">Ion channel</keyword>
<keyword evidence="4 12" id="KW-0812">Transmembrane</keyword>
<feature type="domain" description="Ion transport" evidence="13">
    <location>
        <begin position="148"/>
        <end position="346"/>
    </location>
</feature>
<dbReference type="InParanoid" id="B7G688"/>
<dbReference type="Proteomes" id="UP000000759">
    <property type="component" value="Chromosome 16"/>
</dbReference>
<dbReference type="Gene3D" id="1.10.287.70">
    <property type="match status" value="1"/>
</dbReference>
<evidence type="ECO:0000256" key="7">
    <source>
        <dbReference type="ARBA" id="ARBA00022989"/>
    </source>
</evidence>
<keyword evidence="6" id="KW-0630">Potassium</keyword>
<evidence type="ECO:0000256" key="11">
    <source>
        <dbReference type="SAM" id="MobiDB-lite"/>
    </source>
</evidence>
<feature type="compositionally biased region" description="Low complexity" evidence="11">
    <location>
        <begin position="71"/>
        <end position="80"/>
    </location>
</feature>
<dbReference type="OrthoDB" id="433309at2759"/>